<feature type="domain" description="PLD phosphodiesterase" evidence="1">
    <location>
        <begin position="168"/>
        <end position="195"/>
    </location>
</feature>
<sequence length="517" mass="58458">MFLLIIILFIFASLIAVYSFGRFAKQAKGEASYSLPIQPDQTRLDKALGPEFVLHPEQSSLLLIPSNLDAFAIRAMSAREAGRSLDLQYYIWKDDLTGQLLGLELLDAADRGVRVRILLDDMNAHGNSSLLATLNLHPNISIRMFNPTRARDNSLMRGIEMILRVFSINRRMHNKSWIADGRMAVVGGRNIGNEYFGAADNRNFFDADLLIGGVAVKETEMIFDDFWNSDAVIPIEALVKAEDDSLDLLRETIKQKRENLTALPYLNKLKETPSVTSLFKGEWNTGGWQVHWTNDVHVYSDPAIKAFGQGKSQWLIHHLEPALQTATERLKLISPYFVPGKNGVEQFSQIHQKGVDVDILTNSLAANDVLMAHGGYAPYRKSLLEKGINLYELKPFGKTERSLIGSSDASLHTKAFLVDSKIGFVGSFNFDPRSANLNTEMGIIFEEPAIVQALQREFNMKMSRDFSYQVVLQDGQLRWLDENQNDEPVIWEHDPQSKWWQRWVATIVGYLPIESQL</sequence>
<keyword evidence="3" id="KW-1185">Reference proteome</keyword>
<dbReference type="CDD" id="cd09113">
    <property type="entry name" value="PLDc_ymdC_like_2"/>
    <property type="match status" value="1"/>
</dbReference>
<comment type="caution">
    <text evidence="2">The sequence shown here is derived from an EMBL/GenBank/DDBJ whole genome shotgun (WGS) entry which is preliminary data.</text>
</comment>
<dbReference type="PANTHER" id="PTHR21248">
    <property type="entry name" value="CARDIOLIPIN SYNTHASE"/>
    <property type="match status" value="1"/>
</dbReference>
<dbReference type="PANTHER" id="PTHR21248:SF12">
    <property type="entry name" value="CARDIOLIPIN SYNTHASE C"/>
    <property type="match status" value="1"/>
</dbReference>
<organism evidence="2 3">
    <name type="scientific">Orbus sasakiae</name>
    <dbReference type="NCBI Taxonomy" id="1078475"/>
    <lineage>
        <taxon>Bacteria</taxon>
        <taxon>Pseudomonadati</taxon>
        <taxon>Pseudomonadota</taxon>
        <taxon>Gammaproteobacteria</taxon>
        <taxon>Orbales</taxon>
        <taxon>Orbaceae</taxon>
        <taxon>Orbus</taxon>
    </lineage>
</organism>
<name>A0ABP9MZM6_9GAMM</name>
<protein>
    <submittedName>
        <fullName evidence="2">Phospholipase D family protein</fullName>
    </submittedName>
</protein>
<proteinExistence type="predicted"/>
<dbReference type="PROSITE" id="PS50035">
    <property type="entry name" value="PLD"/>
    <property type="match status" value="2"/>
</dbReference>
<dbReference type="SMART" id="SM00155">
    <property type="entry name" value="PLDc"/>
    <property type="match status" value="2"/>
</dbReference>
<dbReference type="Pfam" id="PF13091">
    <property type="entry name" value="PLDc_2"/>
    <property type="match status" value="2"/>
</dbReference>
<dbReference type="CDD" id="cd09111">
    <property type="entry name" value="PLDc_ymdC_like_1"/>
    <property type="match status" value="1"/>
</dbReference>
<accession>A0ABP9MZM6</accession>
<evidence type="ECO:0000259" key="1">
    <source>
        <dbReference type="PROSITE" id="PS50035"/>
    </source>
</evidence>
<dbReference type="InterPro" id="IPR001736">
    <property type="entry name" value="PLipase_D/transphosphatidylase"/>
</dbReference>
<dbReference type="SUPFAM" id="SSF56024">
    <property type="entry name" value="Phospholipase D/nuclease"/>
    <property type="match status" value="2"/>
</dbReference>
<gene>
    <name evidence="2" type="ORF">GCM10023211_03400</name>
</gene>
<evidence type="ECO:0000313" key="2">
    <source>
        <dbReference type="EMBL" id="GAA5105019.1"/>
    </source>
</evidence>
<dbReference type="Proteomes" id="UP001500171">
    <property type="component" value="Unassembled WGS sequence"/>
</dbReference>
<dbReference type="InterPro" id="IPR025202">
    <property type="entry name" value="PLD-like_dom"/>
</dbReference>
<evidence type="ECO:0000313" key="3">
    <source>
        <dbReference type="Proteomes" id="UP001500171"/>
    </source>
</evidence>
<dbReference type="EMBL" id="BAABHY010000001">
    <property type="protein sequence ID" value="GAA5105019.1"/>
    <property type="molecule type" value="Genomic_DNA"/>
</dbReference>
<feature type="domain" description="PLD phosphodiesterase" evidence="1">
    <location>
        <begin position="407"/>
        <end position="434"/>
    </location>
</feature>
<dbReference type="Gene3D" id="3.30.870.10">
    <property type="entry name" value="Endonuclease Chain A"/>
    <property type="match status" value="2"/>
</dbReference>
<reference evidence="3" key="1">
    <citation type="journal article" date="2019" name="Int. J. Syst. Evol. Microbiol.">
        <title>The Global Catalogue of Microorganisms (GCM) 10K type strain sequencing project: providing services to taxonomists for standard genome sequencing and annotation.</title>
        <authorList>
            <consortium name="The Broad Institute Genomics Platform"/>
            <consortium name="The Broad Institute Genome Sequencing Center for Infectious Disease"/>
            <person name="Wu L."/>
            <person name="Ma J."/>
        </authorList>
    </citation>
    <scope>NUCLEOTIDE SEQUENCE [LARGE SCALE GENOMIC DNA]</scope>
    <source>
        <strain evidence="3">JCM 18050</strain>
    </source>
</reference>